<name>A0A2Z2K600_9BACL</name>
<dbReference type="KEGG" id="pdh:B9T62_04325"/>
<dbReference type="Proteomes" id="UP000249890">
    <property type="component" value="Chromosome"/>
</dbReference>
<gene>
    <name evidence="1" type="ORF">B9T62_04325</name>
</gene>
<dbReference type="EMBL" id="CP021780">
    <property type="protein sequence ID" value="ASA20087.1"/>
    <property type="molecule type" value="Genomic_DNA"/>
</dbReference>
<reference evidence="1 2" key="1">
    <citation type="submission" date="2017-06" db="EMBL/GenBank/DDBJ databases">
        <title>Complete genome sequence of Paenibacillus donghaensis KCTC 13049T isolated from East Sea sediment, South Korea.</title>
        <authorList>
            <person name="Jung B.K."/>
            <person name="Hong S.-J."/>
            <person name="Shin J.-H."/>
        </authorList>
    </citation>
    <scope>NUCLEOTIDE SEQUENCE [LARGE SCALE GENOMIC DNA]</scope>
    <source>
        <strain evidence="1 2">KCTC 13049</strain>
    </source>
</reference>
<organism evidence="1 2">
    <name type="scientific">Paenibacillus donghaensis</name>
    <dbReference type="NCBI Taxonomy" id="414771"/>
    <lineage>
        <taxon>Bacteria</taxon>
        <taxon>Bacillati</taxon>
        <taxon>Bacillota</taxon>
        <taxon>Bacilli</taxon>
        <taxon>Bacillales</taxon>
        <taxon>Paenibacillaceae</taxon>
        <taxon>Paenibacillus</taxon>
    </lineage>
</organism>
<protein>
    <submittedName>
        <fullName evidence="1">Uncharacterized protein</fullName>
    </submittedName>
</protein>
<evidence type="ECO:0000313" key="1">
    <source>
        <dbReference type="EMBL" id="ASA20087.1"/>
    </source>
</evidence>
<evidence type="ECO:0000313" key="2">
    <source>
        <dbReference type="Proteomes" id="UP000249890"/>
    </source>
</evidence>
<dbReference type="AlphaFoldDB" id="A0A2Z2K600"/>
<keyword evidence="2" id="KW-1185">Reference proteome</keyword>
<proteinExistence type="predicted"/>
<accession>A0A2Z2K600</accession>
<sequence length="131" mass="15172">MYKRFESSKDISYLREFTPEEMLLVYLQAVARGDADLIYLFTYNGGKLPAADTFRQQYYDELSNKELESSLKMRYYDSVTAQQDAATEAERTVVISASIGLYTSQIAYGLKQEQGIWKMDIYHLIEHAKQP</sequence>